<evidence type="ECO:0000313" key="2">
    <source>
        <dbReference type="Proteomes" id="UP000316426"/>
    </source>
</evidence>
<accession>A0A518KCL6</accession>
<dbReference type="KEGG" id="bmei:Spa11_37610"/>
<organism evidence="1 2">
    <name type="scientific">Botrimarina mediterranea</name>
    <dbReference type="NCBI Taxonomy" id="2528022"/>
    <lineage>
        <taxon>Bacteria</taxon>
        <taxon>Pseudomonadati</taxon>
        <taxon>Planctomycetota</taxon>
        <taxon>Planctomycetia</taxon>
        <taxon>Pirellulales</taxon>
        <taxon>Lacipirellulaceae</taxon>
        <taxon>Botrimarina</taxon>
    </lineage>
</organism>
<evidence type="ECO:0000313" key="1">
    <source>
        <dbReference type="EMBL" id="QDV75543.1"/>
    </source>
</evidence>
<dbReference type="AlphaFoldDB" id="A0A518KCL6"/>
<gene>
    <name evidence="1" type="ORF">Spa11_37610</name>
</gene>
<protein>
    <submittedName>
        <fullName evidence="1">Uncharacterized protein</fullName>
    </submittedName>
</protein>
<name>A0A518KCL6_9BACT</name>
<dbReference type="EMBL" id="CP036349">
    <property type="protein sequence ID" value="QDV75543.1"/>
    <property type="molecule type" value="Genomic_DNA"/>
</dbReference>
<keyword evidence="2" id="KW-1185">Reference proteome</keyword>
<reference evidence="1 2" key="1">
    <citation type="submission" date="2019-02" db="EMBL/GenBank/DDBJ databases">
        <title>Deep-cultivation of Planctomycetes and their phenomic and genomic characterization uncovers novel biology.</title>
        <authorList>
            <person name="Wiegand S."/>
            <person name="Jogler M."/>
            <person name="Boedeker C."/>
            <person name="Pinto D."/>
            <person name="Vollmers J."/>
            <person name="Rivas-Marin E."/>
            <person name="Kohn T."/>
            <person name="Peeters S.H."/>
            <person name="Heuer A."/>
            <person name="Rast P."/>
            <person name="Oberbeckmann S."/>
            <person name="Bunk B."/>
            <person name="Jeske O."/>
            <person name="Meyerdierks A."/>
            <person name="Storesund J.E."/>
            <person name="Kallscheuer N."/>
            <person name="Luecker S."/>
            <person name="Lage O.M."/>
            <person name="Pohl T."/>
            <person name="Merkel B.J."/>
            <person name="Hornburger P."/>
            <person name="Mueller R.-W."/>
            <person name="Bruemmer F."/>
            <person name="Labrenz M."/>
            <person name="Spormann A.M."/>
            <person name="Op den Camp H."/>
            <person name="Overmann J."/>
            <person name="Amann R."/>
            <person name="Jetten M.S.M."/>
            <person name="Mascher T."/>
            <person name="Medema M.H."/>
            <person name="Devos D.P."/>
            <person name="Kaster A.-K."/>
            <person name="Ovreas L."/>
            <person name="Rohde M."/>
            <person name="Galperin M.Y."/>
            <person name="Jogler C."/>
        </authorList>
    </citation>
    <scope>NUCLEOTIDE SEQUENCE [LARGE SCALE GENOMIC DNA]</scope>
    <source>
        <strain evidence="1 2">Spa11</strain>
    </source>
</reference>
<proteinExistence type="predicted"/>
<dbReference type="RefSeq" id="WP_197529496.1">
    <property type="nucleotide sequence ID" value="NZ_CP036349.1"/>
</dbReference>
<sequence>MRGPGMRGIGRAVVALGDADWDFFLLDDEETYPEPGDFWMEPTADD</sequence>
<dbReference type="Proteomes" id="UP000316426">
    <property type="component" value="Chromosome"/>
</dbReference>